<dbReference type="GO" id="GO:0046872">
    <property type="term" value="F:metal ion binding"/>
    <property type="evidence" value="ECO:0007669"/>
    <property type="project" value="UniProtKB-KW"/>
</dbReference>
<evidence type="ECO:0000256" key="3">
    <source>
        <dbReference type="ARBA" id="ARBA00022723"/>
    </source>
</evidence>
<evidence type="ECO:0000256" key="5">
    <source>
        <dbReference type="ARBA" id="ARBA00022833"/>
    </source>
</evidence>
<dbReference type="Gene3D" id="3.40.390.10">
    <property type="entry name" value="Collagenase (Catalytic Domain)"/>
    <property type="match status" value="1"/>
</dbReference>
<dbReference type="AlphaFoldDB" id="A0A0N4ZWE1"/>
<accession>A0A0N4ZWE1</accession>
<dbReference type="InterPro" id="IPR035914">
    <property type="entry name" value="Sperma_CUB_dom_sf"/>
</dbReference>
<dbReference type="InterPro" id="IPR024079">
    <property type="entry name" value="MetalloPept_cat_dom_sf"/>
</dbReference>
<dbReference type="GO" id="GO:0006508">
    <property type="term" value="P:proteolysis"/>
    <property type="evidence" value="ECO:0007669"/>
    <property type="project" value="UniProtKB-KW"/>
</dbReference>
<comment type="caution">
    <text evidence="7">Lacks conserved residue(s) required for the propagation of feature annotation.</text>
</comment>
<dbReference type="SUPFAM" id="SSF49854">
    <property type="entry name" value="Spermadhesin, CUB domain"/>
    <property type="match status" value="1"/>
</dbReference>
<dbReference type="PANTHER" id="PTHR10127">
    <property type="entry name" value="DISCOIDIN, CUB, EGF, LAMININ , AND ZINC METALLOPROTEASE DOMAIN CONTAINING"/>
    <property type="match status" value="1"/>
</dbReference>
<dbReference type="Proteomes" id="UP000038045">
    <property type="component" value="Unplaced"/>
</dbReference>
<evidence type="ECO:0000256" key="7">
    <source>
        <dbReference type="PROSITE-ProRule" id="PRU00076"/>
    </source>
</evidence>
<dbReference type="WBParaSite" id="PTRK_0001297200.1">
    <property type="protein sequence ID" value="PTRK_0001297200.1"/>
    <property type="gene ID" value="PTRK_0001297200"/>
</dbReference>
<dbReference type="Pfam" id="PF01400">
    <property type="entry name" value="Astacin"/>
    <property type="match status" value="1"/>
</dbReference>
<dbReference type="PROSITE" id="PS50026">
    <property type="entry name" value="EGF_3"/>
    <property type="match status" value="1"/>
</dbReference>
<dbReference type="PROSITE" id="PS01186">
    <property type="entry name" value="EGF_2"/>
    <property type="match status" value="1"/>
</dbReference>
<proteinExistence type="predicted"/>
<dbReference type="Gene3D" id="2.60.120.290">
    <property type="entry name" value="Spermadhesin, CUB domain"/>
    <property type="match status" value="1"/>
</dbReference>
<keyword evidence="5 8" id="KW-0862">Zinc</keyword>
<feature type="signal peptide" evidence="8">
    <location>
        <begin position="1"/>
        <end position="21"/>
    </location>
</feature>
<keyword evidence="6 8" id="KW-0482">Metalloprotease</keyword>
<keyword evidence="4 8" id="KW-0378">Hydrolase</keyword>
<feature type="domain" description="EGF-like" evidence="9">
    <location>
        <begin position="234"/>
        <end position="274"/>
    </location>
</feature>
<comment type="cofactor">
    <cofactor evidence="8">
        <name>Zn(2+)</name>
        <dbReference type="ChEBI" id="CHEBI:29105"/>
    </cofactor>
    <text evidence="8">Binds 1 zinc ion per subunit.</text>
</comment>
<dbReference type="InterPro" id="IPR000742">
    <property type="entry name" value="EGF"/>
</dbReference>
<keyword evidence="10" id="KW-1185">Reference proteome</keyword>
<dbReference type="InterPro" id="IPR001506">
    <property type="entry name" value="Peptidase_M12A"/>
</dbReference>
<feature type="disulfide bond" evidence="7">
    <location>
        <begin position="264"/>
        <end position="273"/>
    </location>
</feature>
<evidence type="ECO:0000256" key="4">
    <source>
        <dbReference type="ARBA" id="ARBA00022801"/>
    </source>
</evidence>
<sequence>MLFNYLFTFFFYSTLLIRIRCYLEESGLFQEDEHAMIKRIASRNNKDIDYRIYYTGLVNGTINRENMLFALNYLRNRTCITFTERNIFVDPDRGMYITLVPDNFTRPEENKMSQIRRVYVGETCNKYKICFLQSLLIGLGLPPEYNRYDRHKFLKFNTGNIKDWSSKCGGKLKKNNIWDYDLKDTAFDFGSLLFFSRYICSKNQEPTIDAIIPQYDNMIGQAHRMSFNNLKQLNLNYCNGVCKDPIVCKNRGYQNPKNCGRCICPNGYRGKRCEKDFVGSHACGQTVLQATTTEKGFYANGPLKCNYFISSSTGTKIKLYIKSVKTEEASPCTQFMGFEIKYRYDKGATGLCLCGTYKDLYITSENNEVVVLYNGKNGTDNFRILYQQV</sequence>
<evidence type="ECO:0000259" key="9">
    <source>
        <dbReference type="PROSITE" id="PS50026"/>
    </source>
</evidence>
<feature type="disulfide bond" evidence="7">
    <location>
        <begin position="238"/>
        <end position="248"/>
    </location>
</feature>
<dbReference type="SUPFAM" id="SSF55486">
    <property type="entry name" value="Metalloproteases ('zincins'), catalytic domain"/>
    <property type="match status" value="1"/>
</dbReference>
<dbReference type="EC" id="3.4.24.-" evidence="8"/>
<protein>
    <recommendedName>
        <fullName evidence="8">Metalloendopeptidase</fullName>
        <ecNumber evidence="8">3.4.24.-</ecNumber>
    </recommendedName>
</protein>
<evidence type="ECO:0000256" key="2">
    <source>
        <dbReference type="ARBA" id="ARBA00022670"/>
    </source>
</evidence>
<keyword evidence="7" id="KW-1015">Disulfide bond</keyword>
<organism evidence="10 11">
    <name type="scientific">Parastrongyloides trichosuri</name>
    <name type="common">Possum-specific nematode worm</name>
    <dbReference type="NCBI Taxonomy" id="131310"/>
    <lineage>
        <taxon>Eukaryota</taxon>
        <taxon>Metazoa</taxon>
        <taxon>Ecdysozoa</taxon>
        <taxon>Nematoda</taxon>
        <taxon>Chromadorea</taxon>
        <taxon>Rhabditida</taxon>
        <taxon>Tylenchina</taxon>
        <taxon>Panagrolaimomorpha</taxon>
        <taxon>Strongyloidoidea</taxon>
        <taxon>Strongyloididae</taxon>
        <taxon>Parastrongyloides</taxon>
    </lineage>
</organism>
<keyword evidence="1 7" id="KW-0245">EGF-like domain</keyword>
<evidence type="ECO:0000313" key="10">
    <source>
        <dbReference type="Proteomes" id="UP000038045"/>
    </source>
</evidence>
<keyword evidence="3 8" id="KW-0479">Metal-binding</keyword>
<feature type="chain" id="PRO_5005733299" description="Metalloendopeptidase" evidence="8">
    <location>
        <begin position="22"/>
        <end position="389"/>
    </location>
</feature>
<dbReference type="PANTHER" id="PTHR10127:SF780">
    <property type="entry name" value="METALLOENDOPEPTIDASE"/>
    <property type="match status" value="1"/>
</dbReference>
<evidence type="ECO:0000256" key="8">
    <source>
        <dbReference type="RuleBase" id="RU361183"/>
    </source>
</evidence>
<dbReference type="PRINTS" id="PR00480">
    <property type="entry name" value="ASTACIN"/>
</dbReference>
<keyword evidence="2 8" id="KW-0645">Protease</keyword>
<reference evidence="11" key="1">
    <citation type="submission" date="2017-02" db="UniProtKB">
        <authorList>
            <consortium name="WormBaseParasite"/>
        </authorList>
    </citation>
    <scope>IDENTIFICATION</scope>
</reference>
<name>A0A0N4ZWE1_PARTI</name>
<dbReference type="GO" id="GO:0004222">
    <property type="term" value="F:metalloendopeptidase activity"/>
    <property type="evidence" value="ECO:0007669"/>
    <property type="project" value="UniProtKB-UniRule"/>
</dbReference>
<evidence type="ECO:0000313" key="11">
    <source>
        <dbReference type="WBParaSite" id="PTRK_0001297200.1"/>
    </source>
</evidence>
<evidence type="ECO:0000256" key="1">
    <source>
        <dbReference type="ARBA" id="ARBA00022536"/>
    </source>
</evidence>
<dbReference type="PROSITE" id="PS00022">
    <property type="entry name" value="EGF_1"/>
    <property type="match status" value="1"/>
</dbReference>
<evidence type="ECO:0000256" key="6">
    <source>
        <dbReference type="ARBA" id="ARBA00023049"/>
    </source>
</evidence>
<keyword evidence="8" id="KW-0732">Signal</keyword>